<organism evidence="3 4">
    <name type="scientific">Streptomyces johnsoniae</name>
    <dbReference type="NCBI Taxonomy" id="3075532"/>
    <lineage>
        <taxon>Bacteria</taxon>
        <taxon>Bacillati</taxon>
        <taxon>Actinomycetota</taxon>
        <taxon>Actinomycetes</taxon>
        <taxon>Kitasatosporales</taxon>
        <taxon>Streptomycetaceae</taxon>
        <taxon>Streptomyces</taxon>
    </lineage>
</organism>
<dbReference type="SUPFAM" id="SSF51556">
    <property type="entry name" value="Metallo-dependent hydrolases"/>
    <property type="match status" value="1"/>
</dbReference>
<feature type="domain" description="Amidohydrolase-related" evidence="2">
    <location>
        <begin position="17"/>
        <end position="324"/>
    </location>
</feature>
<accession>A0ABU2SFI1</accession>
<keyword evidence="1" id="KW-0456">Lyase</keyword>
<evidence type="ECO:0000313" key="3">
    <source>
        <dbReference type="EMBL" id="MDT0447154.1"/>
    </source>
</evidence>
<evidence type="ECO:0000259" key="2">
    <source>
        <dbReference type="Pfam" id="PF04909"/>
    </source>
</evidence>
<keyword evidence="4" id="KW-1185">Reference proteome</keyword>
<reference evidence="4" key="1">
    <citation type="submission" date="2023-07" db="EMBL/GenBank/DDBJ databases">
        <title>30 novel species of actinomycetes from the DSMZ collection.</title>
        <authorList>
            <person name="Nouioui I."/>
        </authorList>
    </citation>
    <scope>NUCLEOTIDE SEQUENCE [LARGE SCALE GENOMIC DNA]</scope>
    <source>
        <strain evidence="4">DSM 41886</strain>
    </source>
</reference>
<dbReference type="EMBL" id="JAVREV010000027">
    <property type="protein sequence ID" value="MDT0447154.1"/>
    <property type="molecule type" value="Genomic_DNA"/>
</dbReference>
<dbReference type="Gene3D" id="3.20.20.140">
    <property type="entry name" value="Metal-dependent hydrolases"/>
    <property type="match status" value="1"/>
</dbReference>
<dbReference type="PANTHER" id="PTHR21240:SF28">
    <property type="entry name" value="ISO-OROTATE DECARBOXYLASE (EUROFUNG)"/>
    <property type="match status" value="1"/>
</dbReference>
<name>A0ABU2SFI1_9ACTN</name>
<protein>
    <submittedName>
        <fullName evidence="3">Amidohydrolase family protein</fullName>
    </submittedName>
</protein>
<evidence type="ECO:0000256" key="1">
    <source>
        <dbReference type="ARBA" id="ARBA00023239"/>
    </source>
</evidence>
<evidence type="ECO:0000313" key="4">
    <source>
        <dbReference type="Proteomes" id="UP001183615"/>
    </source>
</evidence>
<dbReference type="Pfam" id="PF04909">
    <property type="entry name" value="Amidohydro_2"/>
    <property type="match status" value="1"/>
</dbReference>
<gene>
    <name evidence="3" type="ORF">RM779_31850</name>
</gene>
<dbReference type="InterPro" id="IPR032465">
    <property type="entry name" value="ACMSD"/>
</dbReference>
<dbReference type="InterPro" id="IPR032466">
    <property type="entry name" value="Metal_Hydrolase"/>
</dbReference>
<dbReference type="RefSeq" id="WP_311621276.1">
    <property type="nucleotide sequence ID" value="NZ_JAVREV010000027.1"/>
</dbReference>
<dbReference type="Proteomes" id="UP001183615">
    <property type="component" value="Unassembled WGS sequence"/>
</dbReference>
<dbReference type="InterPro" id="IPR006680">
    <property type="entry name" value="Amidohydro-rel"/>
</dbReference>
<sequence length="331" mass="35619">MLAADQEFTGRPWMDAIDVHHHILPDFYRDALEDIGIPTILPGVDKPSWSVDSSLTMMDRHGIRAAVVSIWPGVPPMAPKPAAAFARRVNEYLAGLAAANPGRFGAFATLPFPHMDAVVREFVYAVDTLGLDGAGLISNYGGLYVGDPAMDPLFAEAARRRSPLFVHPTVPPATDQPMFGLPASLYEFPFESVRVAAQLLYNRTLERFPGLPVILPHGGGGVAYYAGRLAAGGLISPPLADRLPADPIGSLQGLYFDVAMTGDPHALAALRSFAPASQILVGSDFPLMPESYTVGTGRFVMEHGGFSTEDLRGIDHANARVLFPRFNGQER</sequence>
<proteinExistence type="predicted"/>
<dbReference type="PANTHER" id="PTHR21240">
    <property type="entry name" value="2-AMINO-3-CARBOXYLMUCONATE-6-SEMIALDEHYDE DECARBOXYLASE"/>
    <property type="match status" value="1"/>
</dbReference>
<comment type="caution">
    <text evidence="3">The sequence shown here is derived from an EMBL/GenBank/DDBJ whole genome shotgun (WGS) entry which is preliminary data.</text>
</comment>